<evidence type="ECO:0008006" key="3">
    <source>
        <dbReference type="Google" id="ProtNLM"/>
    </source>
</evidence>
<dbReference type="InterPro" id="IPR052061">
    <property type="entry name" value="PTE-AB_protein"/>
</dbReference>
<reference evidence="2" key="1">
    <citation type="journal article" date="2012" name="PLoS Genet.">
        <title>The genomes of the fungal plant pathogens Cladosporium fulvum and Dothistroma septosporum reveal adaptation to different hosts and lifestyles but also signatures of common ancestry.</title>
        <authorList>
            <person name="de Wit P.J.G.M."/>
            <person name="van der Burgt A."/>
            <person name="Oekmen B."/>
            <person name="Stergiopoulos I."/>
            <person name="Abd-Elsalam K.A."/>
            <person name="Aerts A.L."/>
            <person name="Bahkali A.H."/>
            <person name="Beenen H.G."/>
            <person name="Chettri P."/>
            <person name="Cox M.P."/>
            <person name="Datema E."/>
            <person name="de Vries R.P."/>
            <person name="Dhillon B."/>
            <person name="Ganley A.R."/>
            <person name="Griffiths S.A."/>
            <person name="Guo Y."/>
            <person name="Hamelin R.C."/>
            <person name="Henrissat B."/>
            <person name="Kabir M.S."/>
            <person name="Jashni M.K."/>
            <person name="Kema G."/>
            <person name="Klaubauf S."/>
            <person name="Lapidus A."/>
            <person name="Levasseur A."/>
            <person name="Lindquist E."/>
            <person name="Mehrabi R."/>
            <person name="Ohm R.A."/>
            <person name="Owen T.J."/>
            <person name="Salamov A."/>
            <person name="Schwelm A."/>
            <person name="Schijlen E."/>
            <person name="Sun H."/>
            <person name="van den Burg H.A."/>
            <person name="van Ham R.C.H.J."/>
            <person name="Zhang S."/>
            <person name="Goodwin S.B."/>
            <person name="Grigoriev I.V."/>
            <person name="Collemare J."/>
            <person name="Bradshaw R.E."/>
        </authorList>
    </citation>
    <scope>NUCLEOTIDE SEQUENCE [LARGE SCALE GENOMIC DNA]</scope>
    <source>
        <strain evidence="2">NZE10 / CBS 128990</strain>
    </source>
</reference>
<accession>N1Q1M9</accession>
<dbReference type="InterPro" id="IPR029069">
    <property type="entry name" value="HotDog_dom_sf"/>
</dbReference>
<dbReference type="PANTHER" id="PTHR47260:SF1">
    <property type="entry name" value="UPF0644 PROTEIN PB2B4.06"/>
    <property type="match status" value="1"/>
</dbReference>
<sequence>MALPRRALRPALSLRYQRLLEPKSFPRAYSTPAPTRKSRAPYIWSAGALLLGLACGTGVVHTISPPVMPEAGTHEDRVLMLDINKRIEEEFKVKVLRGKCLGVTKALQGKEAGWVEIVSSSEGHEGKTELVKELQGAKGLGVERVFWDRGEQKLVCIIWLGGSLSGWPGITHGGVLATALQEKVALANSLSQPSSFPAGFSSAAKPQRLPGAGDHAKMLHPTEIPAEPAQLSFDYIKPTYANHFYTVRVVPSWEGGQVRMPIQGAEWIATLETMDGKVCVKAAARFERRGVVERMVDGRVGEGGSRLSELREWLWPSRQEQSWQA</sequence>
<dbReference type="Proteomes" id="UP000016933">
    <property type="component" value="Unassembled WGS sequence"/>
</dbReference>
<proteinExistence type="predicted"/>
<keyword evidence="2" id="KW-1185">Reference proteome</keyword>
<evidence type="ECO:0000313" key="2">
    <source>
        <dbReference type="Proteomes" id="UP000016933"/>
    </source>
</evidence>
<organism evidence="1 2">
    <name type="scientific">Dothistroma septosporum (strain NZE10 / CBS 128990)</name>
    <name type="common">Red band needle blight fungus</name>
    <name type="synonym">Mycosphaerella pini</name>
    <dbReference type="NCBI Taxonomy" id="675120"/>
    <lineage>
        <taxon>Eukaryota</taxon>
        <taxon>Fungi</taxon>
        <taxon>Dikarya</taxon>
        <taxon>Ascomycota</taxon>
        <taxon>Pezizomycotina</taxon>
        <taxon>Dothideomycetes</taxon>
        <taxon>Dothideomycetidae</taxon>
        <taxon>Mycosphaerellales</taxon>
        <taxon>Mycosphaerellaceae</taxon>
        <taxon>Dothistroma</taxon>
    </lineage>
</organism>
<dbReference type="EMBL" id="KB446535">
    <property type="protein sequence ID" value="EME48409.1"/>
    <property type="molecule type" value="Genomic_DNA"/>
</dbReference>
<name>N1Q1M9_DOTSN</name>
<dbReference type="PANTHER" id="PTHR47260">
    <property type="entry name" value="UPF0644 PROTEIN PB2B4.06"/>
    <property type="match status" value="1"/>
</dbReference>
<gene>
    <name evidence="1" type="ORF">DOTSEDRAFT_48900</name>
</gene>
<dbReference type="HOGENOM" id="CLU_052827_0_2_1"/>
<dbReference type="SUPFAM" id="SSF54637">
    <property type="entry name" value="Thioesterase/thiol ester dehydrase-isomerase"/>
    <property type="match status" value="1"/>
</dbReference>
<dbReference type="OMA" id="GVQRAFW"/>
<dbReference type="AlphaFoldDB" id="N1Q1M9"/>
<dbReference type="Gene3D" id="3.10.129.10">
    <property type="entry name" value="Hotdog Thioesterase"/>
    <property type="match status" value="1"/>
</dbReference>
<reference evidence="1 2" key="2">
    <citation type="journal article" date="2012" name="PLoS Pathog.">
        <title>Diverse lifestyles and strategies of plant pathogenesis encoded in the genomes of eighteen Dothideomycetes fungi.</title>
        <authorList>
            <person name="Ohm R.A."/>
            <person name="Feau N."/>
            <person name="Henrissat B."/>
            <person name="Schoch C.L."/>
            <person name="Horwitz B.A."/>
            <person name="Barry K.W."/>
            <person name="Condon B.J."/>
            <person name="Copeland A.C."/>
            <person name="Dhillon B."/>
            <person name="Glaser F."/>
            <person name="Hesse C.N."/>
            <person name="Kosti I."/>
            <person name="LaButti K."/>
            <person name="Lindquist E.A."/>
            <person name="Lucas S."/>
            <person name="Salamov A.A."/>
            <person name="Bradshaw R.E."/>
            <person name="Ciuffetti L."/>
            <person name="Hamelin R.C."/>
            <person name="Kema G.H.J."/>
            <person name="Lawrence C."/>
            <person name="Scott J.A."/>
            <person name="Spatafora J.W."/>
            <person name="Turgeon B.G."/>
            <person name="de Wit P.J.G.M."/>
            <person name="Zhong S."/>
            <person name="Goodwin S.B."/>
            <person name="Grigoriev I.V."/>
        </authorList>
    </citation>
    <scope>NUCLEOTIDE SEQUENCE [LARGE SCALE GENOMIC DNA]</scope>
    <source>
        <strain evidence="2">NZE10 / CBS 128990</strain>
    </source>
</reference>
<dbReference type="eggNOG" id="ENOG502SSJB">
    <property type="taxonomic scope" value="Eukaryota"/>
</dbReference>
<protein>
    <recommendedName>
        <fullName evidence="3">Thioesterase domain-containing protein</fullName>
    </recommendedName>
</protein>
<dbReference type="OrthoDB" id="506431at2759"/>
<evidence type="ECO:0000313" key="1">
    <source>
        <dbReference type="EMBL" id="EME48409.1"/>
    </source>
</evidence>